<evidence type="ECO:0000256" key="2">
    <source>
        <dbReference type="ARBA" id="ARBA00022737"/>
    </source>
</evidence>
<evidence type="ECO:0000313" key="4">
    <source>
        <dbReference type="Proteomes" id="UP000516052"/>
    </source>
</evidence>
<keyword evidence="2" id="KW-0677">Repeat</keyword>
<dbReference type="InterPro" id="IPR036322">
    <property type="entry name" value="WD40_repeat_dom_sf"/>
</dbReference>
<name>A0A7H0IRF7_9ACTN</name>
<reference evidence="3 4" key="1">
    <citation type="submission" date="2020-08" db="EMBL/GenBank/DDBJ databases">
        <title>A novel species.</title>
        <authorList>
            <person name="Gao J."/>
        </authorList>
    </citation>
    <scope>NUCLEOTIDE SEQUENCE [LARGE SCALE GENOMIC DNA]</scope>
    <source>
        <strain evidence="3 4">CRXT-G-22</strain>
    </source>
</reference>
<gene>
    <name evidence="3" type="ORF">IAG44_42215</name>
</gene>
<keyword evidence="1" id="KW-0853">WD repeat</keyword>
<dbReference type="RefSeq" id="WP_187752294.1">
    <property type="nucleotide sequence ID" value="NZ_CP060828.1"/>
</dbReference>
<dbReference type="Pfam" id="PF00400">
    <property type="entry name" value="WD40"/>
    <property type="match status" value="1"/>
</dbReference>
<dbReference type="SUPFAM" id="SSF50978">
    <property type="entry name" value="WD40 repeat-like"/>
    <property type="match status" value="1"/>
</dbReference>
<dbReference type="KEGG" id="sroi:IAG44_42215"/>
<accession>A0A7H0IRF7</accession>
<dbReference type="PANTHER" id="PTHR22847">
    <property type="entry name" value="WD40 REPEAT PROTEIN"/>
    <property type="match status" value="1"/>
</dbReference>
<keyword evidence="4" id="KW-1185">Reference proteome</keyword>
<sequence length="643" mass="69142">MYDDEVDRLAERARSRGRLRRRRAVRRLVRARTPAAVRALAVIAFSPAVFTEDSRAADLAYSALTALDDRRLVDAVCDAFLATGEPRLAEVIEEQGYEHSRPAYRAVVCFLTGDVERAHALDPTGDALRAVQEHADTTVRARVADRALAVTSVEWVNGLLRGRTDERFAELIDPEWAALAGILDTTGRRDLLWRLVFAAPPARAAQLLRRLDDAGWTPGDPTERQAFTELRDLTRASGSALRDAWVPAEPTRLLRAEGGIRRVVTAPDGSHVVVGDADDGIHVRALSPGGKGWTIPSERASAWRFAVTPDSKVLVTEHRAWDSPDAEVARLWDLASGKSLAVLTGPVGSVNAMLITPDGRYLALGDHTGAVHLWLLPSGASAGSLTGGSAVSCLAADRGVLVSGHSDGTVLMRRLRDARLLRRLYFDGMVGKVFLPERGGLVAVGPGGGPVKVWELSRPRPKTLGFALWDVCATPDGTLLATRGLDGIVLWRSAGGTQQLLTGPGAEGKRLSVLARGDLLAGFAGAGHGVHLWRLPDAHEEGVLPAGDGASVDHLSASLDGGTVVTADTRGVVTAWRLWDERVRAIGHRALACLEPFELRELQGLRARLGPEERAWVDLVSALARWRDEPLPAGSEEQGDVLP</sequence>
<dbReference type="AlphaFoldDB" id="A0A7H0IRF7"/>
<dbReference type="PANTHER" id="PTHR22847:SF637">
    <property type="entry name" value="WD REPEAT DOMAIN 5B"/>
    <property type="match status" value="1"/>
</dbReference>
<dbReference type="SMART" id="SM00320">
    <property type="entry name" value="WD40"/>
    <property type="match status" value="5"/>
</dbReference>
<organism evidence="3 4">
    <name type="scientific">Streptomyces roseirectus</name>
    <dbReference type="NCBI Taxonomy" id="2768066"/>
    <lineage>
        <taxon>Bacteria</taxon>
        <taxon>Bacillati</taxon>
        <taxon>Actinomycetota</taxon>
        <taxon>Actinomycetes</taxon>
        <taxon>Kitasatosporales</taxon>
        <taxon>Streptomycetaceae</taxon>
        <taxon>Streptomyces</taxon>
    </lineage>
</organism>
<dbReference type="InterPro" id="IPR015943">
    <property type="entry name" value="WD40/YVTN_repeat-like_dom_sf"/>
</dbReference>
<dbReference type="Gene3D" id="2.130.10.10">
    <property type="entry name" value="YVTN repeat-like/Quinoprotein amine dehydrogenase"/>
    <property type="match status" value="2"/>
</dbReference>
<dbReference type="EMBL" id="CP060828">
    <property type="protein sequence ID" value="QNP75373.1"/>
    <property type="molecule type" value="Genomic_DNA"/>
</dbReference>
<protein>
    <submittedName>
        <fullName evidence="3">WD40 repeat domain-containing protein</fullName>
    </submittedName>
</protein>
<dbReference type="InterPro" id="IPR001680">
    <property type="entry name" value="WD40_rpt"/>
</dbReference>
<evidence type="ECO:0000313" key="3">
    <source>
        <dbReference type="EMBL" id="QNP75373.1"/>
    </source>
</evidence>
<evidence type="ECO:0000256" key="1">
    <source>
        <dbReference type="ARBA" id="ARBA00022574"/>
    </source>
</evidence>
<dbReference type="Proteomes" id="UP000516052">
    <property type="component" value="Chromosome"/>
</dbReference>
<proteinExistence type="predicted"/>